<gene>
    <name evidence="1" type="ORF">PSHT_14896</name>
</gene>
<dbReference type="VEuPathDB" id="FungiDB:PSTT_11069"/>
<organism evidence="1 2">
    <name type="scientific">Puccinia striiformis</name>
    <dbReference type="NCBI Taxonomy" id="27350"/>
    <lineage>
        <taxon>Eukaryota</taxon>
        <taxon>Fungi</taxon>
        <taxon>Dikarya</taxon>
        <taxon>Basidiomycota</taxon>
        <taxon>Pucciniomycotina</taxon>
        <taxon>Pucciniomycetes</taxon>
        <taxon>Pucciniales</taxon>
        <taxon>Pucciniaceae</taxon>
        <taxon>Puccinia</taxon>
    </lineage>
</organism>
<comment type="caution">
    <text evidence="1">The sequence shown here is derived from an EMBL/GenBank/DDBJ whole genome shotgun (WGS) entry which is preliminary data.</text>
</comment>
<dbReference type="Proteomes" id="UP000238274">
    <property type="component" value="Unassembled WGS sequence"/>
</dbReference>
<dbReference type="EMBL" id="PKSM01000354">
    <property type="protein sequence ID" value="POV96885.1"/>
    <property type="molecule type" value="Genomic_DNA"/>
</dbReference>
<feature type="non-terminal residue" evidence="1">
    <location>
        <position position="1"/>
    </location>
</feature>
<name>A0A2S4UHW1_9BASI</name>
<protein>
    <submittedName>
        <fullName evidence="1">Uncharacterized protein</fullName>
    </submittedName>
</protein>
<dbReference type="VEuPathDB" id="FungiDB:PSHT_14896"/>
<proteinExistence type="predicted"/>
<evidence type="ECO:0000313" key="2">
    <source>
        <dbReference type="Proteomes" id="UP000238274"/>
    </source>
</evidence>
<dbReference type="AlphaFoldDB" id="A0A2S4UHW1"/>
<accession>A0A2S4UHW1</accession>
<reference evidence="2" key="3">
    <citation type="journal article" date="2018" name="Mol. Plant Microbe Interact.">
        <title>Genome sequence resources for the wheat stripe rust pathogen (Puccinia striiformis f. sp. tritici) and the barley stripe rust pathogen (Puccinia striiformis f. sp. hordei).</title>
        <authorList>
            <person name="Xia C."/>
            <person name="Wang M."/>
            <person name="Yin C."/>
            <person name="Cornejo O.E."/>
            <person name="Hulbert S.H."/>
            <person name="Chen X."/>
        </authorList>
    </citation>
    <scope>NUCLEOTIDE SEQUENCE [LARGE SCALE GENOMIC DNA]</scope>
    <source>
        <strain evidence="2">93TX-2</strain>
    </source>
</reference>
<keyword evidence="2" id="KW-1185">Reference proteome</keyword>
<evidence type="ECO:0000313" key="1">
    <source>
        <dbReference type="EMBL" id="POV96885.1"/>
    </source>
</evidence>
<reference evidence="1 2" key="1">
    <citation type="submission" date="2017-12" db="EMBL/GenBank/DDBJ databases">
        <title>Gene loss provides genomic basis for host adaptation in cereal stripe rust fungi.</title>
        <authorList>
            <person name="Xia C."/>
        </authorList>
    </citation>
    <scope>NUCLEOTIDE SEQUENCE [LARGE SCALE GENOMIC DNA]</scope>
    <source>
        <strain evidence="1 2">93TX-2</strain>
    </source>
</reference>
<sequence length="373" mass="41959">RVLFGKQQDQFPQNWDLATSKELWIKVSAVNFGQFIASTGEEETKSLFISRELIMQTLDGSRNAMWTDSSSDSRTEKPSGRFTKSVLKKGKSAKIASGDSCATVGKEANLLGYLGQHSALNRNSGNNVSLNNKAKKSVCWRETLVEFLGPASEKVSIFSFYKLLSAKLDTLGTSHTCNHPQNVPETGKAENSITRSVDKGMRNSLLELQRLGRNKDFQQDSELVCTPSAKRKVPLPFFLDFLLNMGIMLPDFSFTSILEPFWDSRAENAVLRRSDKLSLGGESYHGEEGMLLKCNEREGMKIGSTSPHETCKSSEEKEFETARSGTEIINEEGRTDQAMQEEFLHQFRSLVLEDIPYARPQEVYKKILEHEFQ</sequence>
<reference evidence="2" key="2">
    <citation type="journal article" date="2018" name="BMC Genomics">
        <title>Genomic insights into host adaptation between the wheat stripe rust pathogen (Puccinia striiformis f. sp. tritici) and the barley stripe rust pathogen (Puccinia striiformis f. sp. hordei).</title>
        <authorList>
            <person name="Xia C."/>
            <person name="Wang M."/>
            <person name="Yin C."/>
            <person name="Cornejo O.E."/>
            <person name="Hulbert S.H."/>
            <person name="Chen X."/>
        </authorList>
    </citation>
    <scope>NUCLEOTIDE SEQUENCE [LARGE SCALE GENOMIC DNA]</scope>
    <source>
        <strain evidence="2">93TX-2</strain>
    </source>
</reference>